<proteinExistence type="predicted"/>
<dbReference type="InterPro" id="IPR013083">
    <property type="entry name" value="Znf_RING/FYVE/PHD"/>
</dbReference>
<sequence length="230" mass="25722">MATTAVNLPIHEHPLFPSARCMQGECDGCHVNGLMYSGYFCNEPYCYVWFHKECAEAPAEINHSSHPQHPLLLTNDLRDGPCDLCGQKLSPPCYSCSTCEFKVDLTCGMKPSPPAIEHPLCHDHPVVFLKIREEKVSCVLCKESIEGPSYSCLECDVYFHVDCVHLSKEKRFGIGTMGTLSLYAVAKRKRRAEQSSALGKNEFCLRWFLTITTLDHYAANVTLDARSPSS</sequence>
<name>A0A8S2BAC9_ARAAE</name>
<dbReference type="InterPro" id="IPR046349">
    <property type="entry name" value="C1-like_sf"/>
</dbReference>
<dbReference type="Proteomes" id="UP000682877">
    <property type="component" value="Chromosome 8"/>
</dbReference>
<dbReference type="PANTHER" id="PTHR32410:SF179">
    <property type="entry name" value="CYSTEINE_HISTIDINE-RICH C1 DOMAIN FAMILY PROTEIN"/>
    <property type="match status" value="1"/>
</dbReference>
<feature type="domain" description="DC1" evidence="2">
    <location>
        <begin position="65"/>
        <end position="107"/>
    </location>
</feature>
<organism evidence="3 4">
    <name type="scientific">Arabidopsis arenosa</name>
    <name type="common">Sand rock-cress</name>
    <name type="synonym">Cardaminopsis arenosa</name>
    <dbReference type="NCBI Taxonomy" id="38785"/>
    <lineage>
        <taxon>Eukaryota</taxon>
        <taxon>Viridiplantae</taxon>
        <taxon>Streptophyta</taxon>
        <taxon>Embryophyta</taxon>
        <taxon>Tracheophyta</taxon>
        <taxon>Spermatophyta</taxon>
        <taxon>Magnoliopsida</taxon>
        <taxon>eudicotyledons</taxon>
        <taxon>Gunneridae</taxon>
        <taxon>Pentapetalae</taxon>
        <taxon>rosids</taxon>
        <taxon>malvids</taxon>
        <taxon>Brassicales</taxon>
        <taxon>Brassicaceae</taxon>
        <taxon>Camelineae</taxon>
        <taxon>Arabidopsis</taxon>
    </lineage>
</organism>
<dbReference type="SUPFAM" id="SSF57889">
    <property type="entry name" value="Cysteine-rich domain"/>
    <property type="match status" value="2"/>
</dbReference>
<evidence type="ECO:0000256" key="1">
    <source>
        <dbReference type="ARBA" id="ARBA00022737"/>
    </source>
</evidence>
<dbReference type="AlphaFoldDB" id="A0A8S2BAC9"/>
<dbReference type="InterPro" id="IPR004146">
    <property type="entry name" value="DC1"/>
</dbReference>
<dbReference type="Gene3D" id="3.30.40.10">
    <property type="entry name" value="Zinc/RING finger domain, C3HC4 (zinc finger)"/>
    <property type="match status" value="1"/>
</dbReference>
<reference evidence="3" key="1">
    <citation type="submission" date="2021-01" db="EMBL/GenBank/DDBJ databases">
        <authorList>
            <person name="Bezrukov I."/>
        </authorList>
    </citation>
    <scope>NUCLEOTIDE SEQUENCE</scope>
</reference>
<evidence type="ECO:0000259" key="2">
    <source>
        <dbReference type="Pfam" id="PF03107"/>
    </source>
</evidence>
<accession>A0A8S2BAC9</accession>
<dbReference type="InterPro" id="IPR053192">
    <property type="entry name" value="Vacuole_Formation_Reg"/>
</dbReference>
<feature type="domain" description="DC1" evidence="2">
    <location>
        <begin position="121"/>
        <end position="164"/>
    </location>
</feature>
<dbReference type="Pfam" id="PF03107">
    <property type="entry name" value="C1_2"/>
    <property type="match status" value="2"/>
</dbReference>
<dbReference type="PANTHER" id="PTHR32410">
    <property type="entry name" value="CYSTEINE/HISTIDINE-RICH C1 DOMAIN FAMILY PROTEIN"/>
    <property type="match status" value="1"/>
</dbReference>
<gene>
    <name evidence="3" type="ORF">AARE701A_LOCUS21967</name>
</gene>
<protein>
    <recommendedName>
        <fullName evidence="2">DC1 domain-containing protein</fullName>
    </recommendedName>
</protein>
<evidence type="ECO:0000313" key="4">
    <source>
        <dbReference type="Proteomes" id="UP000682877"/>
    </source>
</evidence>
<evidence type="ECO:0000313" key="3">
    <source>
        <dbReference type="EMBL" id="CAE6250463.1"/>
    </source>
</evidence>
<keyword evidence="1" id="KW-0677">Repeat</keyword>
<keyword evidence="4" id="KW-1185">Reference proteome</keyword>
<dbReference type="EMBL" id="LR999458">
    <property type="protein sequence ID" value="CAE6250463.1"/>
    <property type="molecule type" value="Genomic_DNA"/>
</dbReference>